<dbReference type="STRING" id="1227456.C450_08517"/>
<feature type="region of interest" description="Disordered" evidence="1">
    <location>
        <begin position="43"/>
        <end position="81"/>
    </location>
</feature>
<dbReference type="PATRIC" id="fig|1227456.3.peg.1717"/>
<name>M0N8B1_9EURY</name>
<dbReference type="EMBL" id="AOME01000051">
    <property type="protein sequence ID" value="EMA53344.1"/>
    <property type="molecule type" value="Genomic_DNA"/>
</dbReference>
<keyword evidence="3" id="KW-1185">Reference proteome</keyword>
<accession>M0N8B1</accession>
<proteinExistence type="predicted"/>
<evidence type="ECO:0000313" key="2">
    <source>
        <dbReference type="EMBL" id="EMA53344.1"/>
    </source>
</evidence>
<protein>
    <submittedName>
        <fullName evidence="2">Uncharacterized protein</fullName>
    </submittedName>
</protein>
<evidence type="ECO:0000256" key="1">
    <source>
        <dbReference type="SAM" id="MobiDB-lite"/>
    </source>
</evidence>
<dbReference type="Proteomes" id="UP000011625">
    <property type="component" value="Unassembled WGS sequence"/>
</dbReference>
<evidence type="ECO:0000313" key="3">
    <source>
        <dbReference type="Proteomes" id="UP000011625"/>
    </source>
</evidence>
<feature type="compositionally biased region" description="Basic and acidic residues" evidence="1">
    <location>
        <begin position="50"/>
        <end position="79"/>
    </location>
</feature>
<comment type="caution">
    <text evidence="2">The sequence shown here is derived from an EMBL/GenBank/DDBJ whole genome shotgun (WGS) entry which is preliminary data.</text>
</comment>
<organism evidence="2 3">
    <name type="scientific">Halococcus salifodinae DSM 8989</name>
    <dbReference type="NCBI Taxonomy" id="1227456"/>
    <lineage>
        <taxon>Archaea</taxon>
        <taxon>Methanobacteriati</taxon>
        <taxon>Methanobacteriota</taxon>
        <taxon>Stenosarchaea group</taxon>
        <taxon>Halobacteria</taxon>
        <taxon>Halobacteriales</taxon>
        <taxon>Halococcaceae</taxon>
        <taxon>Halococcus</taxon>
    </lineage>
</organism>
<sequence length="255" mass="27949">MKPDEGQYRVVVSDSASWTGEQVPERVVIDYWLAAETRKRTVAVPGTGAVDDHEDHDDHGDQSESAFDDRPENTLDDRGVGALDDDEALDALLQRKPGAAAFLWRAQPVEWARITLRRAEFERLQFVDGPDRLGWRALAPSGDLVDGARRIAAGDRAALEAETGVDVERVCSMAETLADGDRLGPLVLTKRRGSGPPSIADGNHRATAIALHLVRTGEYRPQRAYLGIGANPVLEPLWQRVRGALTGLRSDGTRW</sequence>
<reference evidence="2 3" key="1">
    <citation type="journal article" date="2014" name="PLoS Genet.">
        <title>Phylogenetically driven sequencing of extremely halophilic archaea reveals strategies for static and dynamic osmo-response.</title>
        <authorList>
            <person name="Becker E.A."/>
            <person name="Seitzer P.M."/>
            <person name="Tritt A."/>
            <person name="Larsen D."/>
            <person name="Krusor M."/>
            <person name="Yao A.I."/>
            <person name="Wu D."/>
            <person name="Madern D."/>
            <person name="Eisen J.A."/>
            <person name="Darling A.E."/>
            <person name="Facciotti M.T."/>
        </authorList>
    </citation>
    <scope>NUCLEOTIDE SEQUENCE [LARGE SCALE GENOMIC DNA]</scope>
    <source>
        <strain evidence="2 3">DSM 8989</strain>
    </source>
</reference>
<dbReference type="AlphaFoldDB" id="M0N8B1"/>
<gene>
    <name evidence="2" type="ORF">C450_08517</name>
</gene>